<comment type="function">
    <text evidence="7">Regulates arginine biosynthesis genes.</text>
</comment>
<evidence type="ECO:0000256" key="3">
    <source>
        <dbReference type="ARBA" id="ARBA00022490"/>
    </source>
</evidence>
<evidence type="ECO:0000256" key="6">
    <source>
        <dbReference type="ARBA" id="ARBA00023163"/>
    </source>
</evidence>
<comment type="similarity">
    <text evidence="2 7">Belongs to the ArgR family.</text>
</comment>
<dbReference type="AlphaFoldDB" id="A0A9D0ZH87"/>
<keyword evidence="5 7" id="KW-0238">DNA-binding</keyword>
<organism evidence="11 12">
    <name type="scientific">Candidatus Scatavimonas merdigallinarum</name>
    <dbReference type="NCBI Taxonomy" id="2840914"/>
    <lineage>
        <taxon>Bacteria</taxon>
        <taxon>Bacillati</taxon>
        <taxon>Bacillota</taxon>
        <taxon>Clostridia</taxon>
        <taxon>Eubacteriales</taxon>
        <taxon>Oscillospiraceae</taxon>
        <taxon>Oscillospiraceae incertae sedis</taxon>
        <taxon>Candidatus Scatavimonas</taxon>
    </lineage>
</organism>
<dbReference type="Proteomes" id="UP000886787">
    <property type="component" value="Unassembled WGS sequence"/>
</dbReference>
<dbReference type="Gene3D" id="1.10.10.10">
    <property type="entry name" value="Winged helix-like DNA-binding domain superfamily/Winged helix DNA-binding domain"/>
    <property type="match status" value="1"/>
</dbReference>
<reference evidence="11" key="1">
    <citation type="submission" date="2020-10" db="EMBL/GenBank/DDBJ databases">
        <authorList>
            <person name="Gilroy R."/>
        </authorList>
    </citation>
    <scope>NUCLEOTIDE SEQUENCE</scope>
    <source>
        <strain evidence="11">ChiSjej1B19-3389</strain>
    </source>
</reference>
<dbReference type="PRINTS" id="PR01467">
    <property type="entry name" value="ARGREPRESSOR"/>
</dbReference>
<dbReference type="Pfam" id="PF01316">
    <property type="entry name" value="Arg_repressor"/>
    <property type="match status" value="1"/>
</dbReference>
<evidence type="ECO:0000313" key="11">
    <source>
        <dbReference type="EMBL" id="HIQ80171.1"/>
    </source>
</evidence>
<comment type="subcellular location">
    <subcellularLocation>
        <location evidence="1 7">Cytoplasm</location>
    </subcellularLocation>
</comment>
<evidence type="ECO:0000256" key="8">
    <source>
        <dbReference type="NCBIfam" id="TIGR01529"/>
    </source>
</evidence>
<dbReference type="InterPro" id="IPR001669">
    <property type="entry name" value="Arg_repress"/>
</dbReference>
<dbReference type="Gene3D" id="3.30.1360.40">
    <property type="match status" value="1"/>
</dbReference>
<dbReference type="Pfam" id="PF02863">
    <property type="entry name" value="Arg_repressor_C"/>
    <property type="match status" value="1"/>
</dbReference>
<dbReference type="PANTHER" id="PTHR34471">
    <property type="entry name" value="ARGININE REPRESSOR"/>
    <property type="match status" value="1"/>
</dbReference>
<dbReference type="SUPFAM" id="SSF46785">
    <property type="entry name" value="Winged helix' DNA-binding domain"/>
    <property type="match status" value="1"/>
</dbReference>
<dbReference type="NCBIfam" id="NF001680">
    <property type="entry name" value="PRK00441.1"/>
    <property type="match status" value="1"/>
</dbReference>
<dbReference type="InterPro" id="IPR020900">
    <property type="entry name" value="Arg_repress_DNA-bd"/>
</dbReference>
<dbReference type="InterPro" id="IPR020899">
    <property type="entry name" value="Arg_repress_C"/>
</dbReference>
<keyword evidence="3 7" id="KW-0963">Cytoplasm</keyword>
<reference evidence="11" key="2">
    <citation type="journal article" date="2021" name="PeerJ">
        <title>Extensive microbial diversity within the chicken gut microbiome revealed by metagenomics and culture.</title>
        <authorList>
            <person name="Gilroy R."/>
            <person name="Ravi A."/>
            <person name="Getino M."/>
            <person name="Pursley I."/>
            <person name="Horton D.L."/>
            <person name="Alikhan N.F."/>
            <person name="Baker D."/>
            <person name="Gharbi K."/>
            <person name="Hall N."/>
            <person name="Watson M."/>
            <person name="Adriaenssens E.M."/>
            <person name="Foster-Nyarko E."/>
            <person name="Jarju S."/>
            <person name="Secka A."/>
            <person name="Antonio M."/>
            <person name="Oren A."/>
            <person name="Chaudhuri R.R."/>
            <person name="La Ragione R."/>
            <person name="Hildebrand F."/>
            <person name="Pallen M.J."/>
        </authorList>
    </citation>
    <scope>NUCLEOTIDE SEQUENCE</scope>
    <source>
        <strain evidence="11">ChiSjej1B19-3389</strain>
    </source>
</reference>
<feature type="domain" description="Arginine repressor DNA-binding" evidence="9">
    <location>
        <begin position="2"/>
        <end position="66"/>
    </location>
</feature>
<accession>A0A9D0ZH87</accession>
<dbReference type="GO" id="GO:0034618">
    <property type="term" value="F:arginine binding"/>
    <property type="evidence" value="ECO:0007669"/>
    <property type="project" value="InterPro"/>
</dbReference>
<feature type="domain" description="Arginine repressor C-terminal" evidence="10">
    <location>
        <begin position="80"/>
        <end position="145"/>
    </location>
</feature>
<sequence length="148" mass="16474">MKTRRHAKILELIQENAIDTQEELLRLLRVEGFDVTQATVSRDIKELRLLKTLEKNGKYKYTMGNKNDADASRNFYTLFSAAVLQVDFAGNMIVLKTASGMAQGVCAALDHMDWEGIVGTIAGDDTIFIVARSYNKAVSLATAFKKLL</sequence>
<comment type="pathway">
    <text evidence="7">Amino-acid biosynthesis; L-arginine biosynthesis [regulation].</text>
</comment>
<evidence type="ECO:0000259" key="10">
    <source>
        <dbReference type="Pfam" id="PF02863"/>
    </source>
</evidence>
<dbReference type="SUPFAM" id="SSF55252">
    <property type="entry name" value="C-terminal domain of arginine repressor"/>
    <property type="match status" value="1"/>
</dbReference>
<dbReference type="GO" id="GO:0051259">
    <property type="term" value="P:protein complex oligomerization"/>
    <property type="evidence" value="ECO:0007669"/>
    <property type="project" value="InterPro"/>
</dbReference>
<dbReference type="InterPro" id="IPR036251">
    <property type="entry name" value="Arg_repress_C_sf"/>
</dbReference>
<dbReference type="GO" id="GO:1900079">
    <property type="term" value="P:regulation of arginine biosynthetic process"/>
    <property type="evidence" value="ECO:0007669"/>
    <property type="project" value="UniProtKB-UniRule"/>
</dbReference>
<evidence type="ECO:0000313" key="12">
    <source>
        <dbReference type="Proteomes" id="UP000886787"/>
    </source>
</evidence>
<dbReference type="InterPro" id="IPR036390">
    <property type="entry name" value="WH_DNA-bd_sf"/>
</dbReference>
<evidence type="ECO:0000256" key="1">
    <source>
        <dbReference type="ARBA" id="ARBA00004496"/>
    </source>
</evidence>
<keyword evidence="4 7" id="KW-0805">Transcription regulation</keyword>
<evidence type="ECO:0000256" key="2">
    <source>
        <dbReference type="ARBA" id="ARBA00008316"/>
    </source>
</evidence>
<dbReference type="GO" id="GO:0003700">
    <property type="term" value="F:DNA-binding transcription factor activity"/>
    <property type="evidence" value="ECO:0007669"/>
    <property type="project" value="UniProtKB-UniRule"/>
</dbReference>
<dbReference type="NCBIfam" id="TIGR01529">
    <property type="entry name" value="argR_whole"/>
    <property type="match status" value="1"/>
</dbReference>
<dbReference type="HAMAP" id="MF_00173">
    <property type="entry name" value="Arg_repressor"/>
    <property type="match status" value="1"/>
</dbReference>
<evidence type="ECO:0000259" key="9">
    <source>
        <dbReference type="Pfam" id="PF01316"/>
    </source>
</evidence>
<dbReference type="InterPro" id="IPR036388">
    <property type="entry name" value="WH-like_DNA-bd_sf"/>
</dbReference>
<keyword evidence="6 7" id="KW-0804">Transcription</keyword>
<dbReference type="EMBL" id="DVFW01000018">
    <property type="protein sequence ID" value="HIQ80171.1"/>
    <property type="molecule type" value="Genomic_DNA"/>
</dbReference>
<dbReference type="GO" id="GO:0003677">
    <property type="term" value="F:DNA binding"/>
    <property type="evidence" value="ECO:0007669"/>
    <property type="project" value="UniProtKB-KW"/>
</dbReference>
<evidence type="ECO:0000256" key="4">
    <source>
        <dbReference type="ARBA" id="ARBA00023015"/>
    </source>
</evidence>
<gene>
    <name evidence="7" type="primary">argR</name>
    <name evidence="11" type="ORF">IAD32_02670</name>
</gene>
<proteinExistence type="inferred from homology"/>
<dbReference type="GO" id="GO:0005737">
    <property type="term" value="C:cytoplasm"/>
    <property type="evidence" value="ECO:0007669"/>
    <property type="project" value="UniProtKB-SubCell"/>
</dbReference>
<keyword evidence="7" id="KW-0055">Arginine biosynthesis</keyword>
<keyword evidence="7" id="KW-0678">Repressor</keyword>
<comment type="caution">
    <text evidence="11">The sequence shown here is derived from an EMBL/GenBank/DDBJ whole genome shotgun (WGS) entry which is preliminary data.</text>
</comment>
<dbReference type="GO" id="GO:0006526">
    <property type="term" value="P:L-arginine biosynthetic process"/>
    <property type="evidence" value="ECO:0007669"/>
    <property type="project" value="UniProtKB-KW"/>
</dbReference>
<evidence type="ECO:0000256" key="5">
    <source>
        <dbReference type="ARBA" id="ARBA00023125"/>
    </source>
</evidence>
<dbReference type="PANTHER" id="PTHR34471:SF1">
    <property type="entry name" value="ARGININE REPRESSOR"/>
    <property type="match status" value="1"/>
</dbReference>
<evidence type="ECO:0000256" key="7">
    <source>
        <dbReference type="HAMAP-Rule" id="MF_00173"/>
    </source>
</evidence>
<name>A0A9D0ZH87_9FIRM</name>
<protein>
    <recommendedName>
        <fullName evidence="7 8">Arginine repressor</fullName>
    </recommendedName>
</protein>
<keyword evidence="7" id="KW-0028">Amino-acid biosynthesis</keyword>